<gene>
    <name evidence="10" type="ordered locus">Dalk_3192</name>
</gene>
<comment type="subcellular location">
    <subcellularLocation>
        <location evidence="1">Peroxisome</location>
    </subcellularLocation>
</comment>
<dbReference type="Pfam" id="PF22622">
    <property type="entry name" value="MFE-2_hydrat-2_N"/>
    <property type="match status" value="1"/>
</dbReference>
<dbReference type="EMBL" id="CP001322">
    <property type="protein sequence ID" value="ACL04882.1"/>
    <property type="molecule type" value="Genomic_DNA"/>
</dbReference>
<dbReference type="AlphaFoldDB" id="B8FGH3"/>
<name>B8FGH3_DESAL</name>
<evidence type="ECO:0000256" key="5">
    <source>
        <dbReference type="ARBA" id="ARBA00023002"/>
    </source>
</evidence>
<evidence type="ECO:0000256" key="6">
    <source>
        <dbReference type="ARBA" id="ARBA00023098"/>
    </source>
</evidence>
<dbReference type="InterPro" id="IPR002347">
    <property type="entry name" value="SDR_fam"/>
</dbReference>
<dbReference type="Proteomes" id="UP000000739">
    <property type="component" value="Chromosome"/>
</dbReference>
<comment type="pathway">
    <text evidence="2">Lipid metabolism; fatty acid beta-oxidation.</text>
</comment>
<dbReference type="eggNOG" id="COG2030">
    <property type="taxonomic scope" value="Bacteria"/>
</dbReference>
<dbReference type="GO" id="GO:0006635">
    <property type="term" value="P:fatty acid beta-oxidation"/>
    <property type="evidence" value="ECO:0007669"/>
    <property type="project" value="UniProtKB-UniPathway"/>
</dbReference>
<dbReference type="GO" id="GO:0004300">
    <property type="term" value="F:enoyl-CoA hydratase activity"/>
    <property type="evidence" value="ECO:0007669"/>
    <property type="project" value="UniProtKB-ARBA"/>
</dbReference>
<keyword evidence="7" id="KW-0576">Peroxisome</keyword>
<evidence type="ECO:0000256" key="3">
    <source>
        <dbReference type="ARBA" id="ARBA00006484"/>
    </source>
</evidence>
<dbReference type="CDD" id="cd05353">
    <property type="entry name" value="hydroxyacyl-CoA-like_DH_SDR_c-like"/>
    <property type="match status" value="1"/>
</dbReference>
<dbReference type="Gene3D" id="3.10.129.10">
    <property type="entry name" value="Hotdog Thioesterase"/>
    <property type="match status" value="1"/>
</dbReference>
<evidence type="ECO:0000259" key="9">
    <source>
        <dbReference type="SMART" id="SM00822"/>
    </source>
</evidence>
<dbReference type="KEGG" id="dal:Dalk_3192"/>
<dbReference type="Pfam" id="PF00106">
    <property type="entry name" value="adh_short"/>
    <property type="match status" value="1"/>
</dbReference>
<proteinExistence type="inferred from homology"/>
<organism evidence="10 11">
    <name type="scientific">Desulfatibacillum aliphaticivorans</name>
    <dbReference type="NCBI Taxonomy" id="218208"/>
    <lineage>
        <taxon>Bacteria</taxon>
        <taxon>Pseudomonadati</taxon>
        <taxon>Thermodesulfobacteriota</taxon>
        <taxon>Desulfobacteria</taxon>
        <taxon>Desulfobacterales</taxon>
        <taxon>Desulfatibacillaceae</taxon>
        <taxon>Desulfatibacillum</taxon>
    </lineage>
</organism>
<reference evidence="10 11" key="1">
    <citation type="journal article" date="2012" name="Environ. Microbiol.">
        <title>The genome sequence of Desulfatibacillum alkenivorans AK-01: a blueprint for anaerobic alkane oxidation.</title>
        <authorList>
            <person name="Callaghan A.V."/>
            <person name="Morris B.E."/>
            <person name="Pereira I.A."/>
            <person name="McInerney M.J."/>
            <person name="Austin R.N."/>
            <person name="Groves J.T."/>
            <person name="Kukor J.J."/>
            <person name="Suflita J.M."/>
            <person name="Young L.Y."/>
            <person name="Zylstra G.J."/>
            <person name="Wawrik B."/>
        </authorList>
    </citation>
    <scope>NUCLEOTIDE SEQUENCE [LARGE SCALE GENOMIC DNA]</scope>
    <source>
        <strain evidence="10 11">AK-01</strain>
    </source>
</reference>
<sequence>MALNMDAIGKKIGPIEKDYTWKDVVLYALGVGAGFDELDYVYEKDLKVIPSFSIAAVFEFLSHIGANSNVNLAGLLHGEQDLIFHRPIPTSGKLVSEGAVTKYYDLAAAGKKGAIIVGESVSRDAKGKKLFTAKTTLFGRLDGGFGGEAPPKEVVEYPDRDPDFVVEEHPSKDAPLLYRMSGDVFVLHIDPEFAKMSGFEMPIMHGLCTHGYACRALINSLCPGEPEKVRRLKCRFSKTLYPGIPIAIKIWKTGEGTAVWRVINQENGDVVIDQGVFEYGDVVEEQIRYDGRVAVITGAGAGLGKAYALELAKRGAKVVINDLGGSRDGTGASSSAADAVVDEIKAAGGEAVANYDNVATPEGGANVIKTAVDAFGKVDIVINNAGILRDKSFVKMEPENWNAVLNVHLNGAYNVTKAAFPIMKQNGFGRIVMTTSAAGLYGNFGQTNYSAAKMALVGFMNTLKIEGNKYDIKVNTVAPLAASRLTEDIMPEEIFNKAKPEYVVPMTLYLCTDECDVTGRIYNVGMGFFNRAAVVTGPGAVLGQGDDIPTCDDVKASMANIGSLKDGKEYFELNAQVGDVMMAFQAPPSGGAAAAAGPATPADAFAMLESTFQPDAADGVDVVFQYSISGATGGEWNAVIKDKTCKVSEGKHDKPTTVIIMEDKDFMAMTAGTLNPMQAYTSGKLKIEGDVMKSQLLEKLFKA</sequence>
<dbReference type="eggNOG" id="COG3255">
    <property type="taxonomic scope" value="Bacteria"/>
</dbReference>
<dbReference type="InterPro" id="IPR029069">
    <property type="entry name" value="HotDog_dom_sf"/>
</dbReference>
<dbReference type="InterPro" id="IPR051687">
    <property type="entry name" value="Peroxisomal_Beta-Oxidation"/>
</dbReference>
<dbReference type="PRINTS" id="PR00080">
    <property type="entry name" value="SDRFAMILY"/>
</dbReference>
<dbReference type="InterPro" id="IPR054357">
    <property type="entry name" value="MFE-2_N"/>
</dbReference>
<dbReference type="SUPFAM" id="SSF55718">
    <property type="entry name" value="SCP-like"/>
    <property type="match status" value="1"/>
</dbReference>
<dbReference type="GO" id="GO:0016491">
    <property type="term" value="F:oxidoreductase activity"/>
    <property type="evidence" value="ECO:0007669"/>
    <property type="project" value="UniProtKB-KW"/>
</dbReference>
<dbReference type="PANTHER" id="PTHR45024">
    <property type="entry name" value="DEHYDROGENASES, SHORT CHAIN"/>
    <property type="match status" value="1"/>
</dbReference>
<evidence type="ECO:0000256" key="2">
    <source>
        <dbReference type="ARBA" id="ARBA00005005"/>
    </source>
</evidence>
<dbReference type="PANTHER" id="PTHR45024:SF2">
    <property type="entry name" value="SCP2 DOMAIN-CONTAINING PROTEIN"/>
    <property type="match status" value="1"/>
</dbReference>
<dbReference type="InterPro" id="IPR002539">
    <property type="entry name" value="MaoC-like_dom"/>
</dbReference>
<dbReference type="InterPro" id="IPR036527">
    <property type="entry name" value="SCP2_sterol-bd_dom_sf"/>
</dbReference>
<evidence type="ECO:0000313" key="11">
    <source>
        <dbReference type="Proteomes" id="UP000000739"/>
    </source>
</evidence>
<evidence type="ECO:0000256" key="8">
    <source>
        <dbReference type="ARBA" id="ARBA00023239"/>
    </source>
</evidence>
<dbReference type="PRINTS" id="PR00081">
    <property type="entry name" value="GDHRDH"/>
</dbReference>
<evidence type="ECO:0000256" key="7">
    <source>
        <dbReference type="ARBA" id="ARBA00023140"/>
    </source>
</evidence>
<dbReference type="SMART" id="SM00822">
    <property type="entry name" value="PKS_KR"/>
    <property type="match status" value="1"/>
</dbReference>
<keyword evidence="11" id="KW-1185">Reference proteome</keyword>
<dbReference type="SUPFAM" id="SSF54637">
    <property type="entry name" value="Thioesterase/thiol ester dehydrase-isomerase"/>
    <property type="match status" value="2"/>
</dbReference>
<dbReference type="eggNOG" id="COG1028">
    <property type="taxonomic scope" value="Bacteria"/>
</dbReference>
<dbReference type="Pfam" id="PF01575">
    <property type="entry name" value="MaoC_dehydratas"/>
    <property type="match status" value="1"/>
</dbReference>
<accession>B8FGH3</accession>
<dbReference type="InterPro" id="IPR036291">
    <property type="entry name" value="NAD(P)-bd_dom_sf"/>
</dbReference>
<protein>
    <submittedName>
        <fullName evidence="10">Short-chain dehydrogenase/reductase SDR</fullName>
    </submittedName>
</protein>
<dbReference type="InterPro" id="IPR057326">
    <property type="entry name" value="KR_dom"/>
</dbReference>
<keyword evidence="6" id="KW-0443">Lipid metabolism</keyword>
<dbReference type="UniPathway" id="UPA00659"/>
<dbReference type="InterPro" id="IPR003033">
    <property type="entry name" value="SCP2_sterol-bd_dom"/>
</dbReference>
<evidence type="ECO:0000256" key="1">
    <source>
        <dbReference type="ARBA" id="ARBA00004275"/>
    </source>
</evidence>
<dbReference type="SUPFAM" id="SSF51735">
    <property type="entry name" value="NAD(P)-binding Rossmann-fold domains"/>
    <property type="match status" value="1"/>
</dbReference>
<keyword evidence="5" id="KW-0560">Oxidoreductase</keyword>
<dbReference type="RefSeq" id="WP_015947942.1">
    <property type="nucleotide sequence ID" value="NC_011768.1"/>
</dbReference>
<keyword evidence="8" id="KW-0456">Lyase</keyword>
<evidence type="ECO:0000313" key="10">
    <source>
        <dbReference type="EMBL" id="ACL04882.1"/>
    </source>
</evidence>
<dbReference type="GO" id="GO:0005737">
    <property type="term" value="C:cytoplasm"/>
    <property type="evidence" value="ECO:0007669"/>
    <property type="project" value="UniProtKB-ARBA"/>
</dbReference>
<dbReference type="Pfam" id="PF02036">
    <property type="entry name" value="SCP2"/>
    <property type="match status" value="1"/>
</dbReference>
<dbReference type="Gene3D" id="3.30.1050.10">
    <property type="entry name" value="SCP2 sterol-binding domain"/>
    <property type="match status" value="1"/>
</dbReference>
<keyword evidence="4" id="KW-0276">Fatty acid metabolism</keyword>
<feature type="domain" description="Ketoreductase" evidence="9">
    <location>
        <begin position="292"/>
        <end position="488"/>
    </location>
</feature>
<comment type="similarity">
    <text evidence="3">Belongs to the short-chain dehydrogenases/reductases (SDR) family.</text>
</comment>
<evidence type="ECO:0000256" key="4">
    <source>
        <dbReference type="ARBA" id="ARBA00022832"/>
    </source>
</evidence>
<dbReference type="HOGENOM" id="CLU_023984_0_0_7"/>
<dbReference type="Gene3D" id="3.40.50.720">
    <property type="entry name" value="NAD(P)-binding Rossmann-like Domain"/>
    <property type="match status" value="1"/>
</dbReference>